<evidence type="ECO:0000313" key="1">
    <source>
        <dbReference type="EMBL" id="EJK56996.1"/>
    </source>
</evidence>
<dbReference type="AlphaFoldDB" id="K0S7W5"/>
<dbReference type="Pfam" id="PF13582">
    <property type="entry name" value="Reprolysin_3"/>
    <property type="match status" value="1"/>
</dbReference>
<organism evidence="1 2">
    <name type="scientific">Thalassiosira oceanica</name>
    <name type="common">Marine diatom</name>
    <dbReference type="NCBI Taxonomy" id="159749"/>
    <lineage>
        <taxon>Eukaryota</taxon>
        <taxon>Sar</taxon>
        <taxon>Stramenopiles</taxon>
        <taxon>Ochrophyta</taxon>
        <taxon>Bacillariophyta</taxon>
        <taxon>Coscinodiscophyceae</taxon>
        <taxon>Thalassiosirophycidae</taxon>
        <taxon>Thalassiosirales</taxon>
        <taxon>Thalassiosiraceae</taxon>
        <taxon>Thalassiosira</taxon>
    </lineage>
</organism>
<evidence type="ECO:0000313" key="2">
    <source>
        <dbReference type="Proteomes" id="UP000266841"/>
    </source>
</evidence>
<feature type="non-terminal residue" evidence="1">
    <location>
        <position position="39"/>
    </location>
</feature>
<protein>
    <submittedName>
        <fullName evidence="1">Uncharacterized protein</fullName>
    </submittedName>
</protein>
<reference evidence="1 2" key="1">
    <citation type="journal article" date="2012" name="Genome Biol.">
        <title>Genome and low-iron response of an oceanic diatom adapted to chronic iron limitation.</title>
        <authorList>
            <person name="Lommer M."/>
            <person name="Specht M."/>
            <person name="Roy A.S."/>
            <person name="Kraemer L."/>
            <person name="Andreson R."/>
            <person name="Gutowska M.A."/>
            <person name="Wolf J."/>
            <person name="Bergner S.V."/>
            <person name="Schilhabel M.B."/>
            <person name="Klostermeier U.C."/>
            <person name="Beiko R.G."/>
            <person name="Rosenstiel P."/>
            <person name="Hippler M."/>
            <person name="Laroche J."/>
        </authorList>
    </citation>
    <scope>NUCLEOTIDE SEQUENCE [LARGE SCALE GENOMIC DNA]</scope>
    <source>
        <strain evidence="1 2">CCMP1005</strain>
    </source>
</reference>
<gene>
    <name evidence="1" type="ORF">THAOC_23008</name>
</gene>
<dbReference type="OrthoDB" id="5951731at2759"/>
<dbReference type="Proteomes" id="UP000266841">
    <property type="component" value="Unassembled WGS sequence"/>
</dbReference>
<sequence length="39" mass="4074">MPRSSHEGIDLHHAILGNQMGGGVAYIGALCSSRYGFGI</sequence>
<keyword evidence="2" id="KW-1185">Reference proteome</keyword>
<dbReference type="EMBL" id="AGNL01029888">
    <property type="protein sequence ID" value="EJK56996.1"/>
    <property type="molecule type" value="Genomic_DNA"/>
</dbReference>
<name>K0S7W5_THAOC</name>
<proteinExistence type="predicted"/>
<accession>K0S7W5</accession>
<comment type="caution">
    <text evidence="1">The sequence shown here is derived from an EMBL/GenBank/DDBJ whole genome shotgun (WGS) entry which is preliminary data.</text>
</comment>